<organism evidence="2 3">
    <name type="scientific">Riccia fluitans</name>
    <dbReference type="NCBI Taxonomy" id="41844"/>
    <lineage>
        <taxon>Eukaryota</taxon>
        <taxon>Viridiplantae</taxon>
        <taxon>Streptophyta</taxon>
        <taxon>Embryophyta</taxon>
        <taxon>Marchantiophyta</taxon>
        <taxon>Marchantiopsida</taxon>
        <taxon>Marchantiidae</taxon>
        <taxon>Marchantiales</taxon>
        <taxon>Ricciaceae</taxon>
        <taxon>Riccia</taxon>
    </lineage>
</organism>
<feature type="region of interest" description="Disordered" evidence="1">
    <location>
        <begin position="106"/>
        <end position="135"/>
    </location>
</feature>
<comment type="caution">
    <text evidence="2">The sequence shown here is derived from an EMBL/GenBank/DDBJ whole genome shotgun (WGS) entry which is preliminary data.</text>
</comment>
<sequence length="135" mass="15294">MRHGRQRHWPVSMKVVRDLLTHCDPTFSRVGSQVGNRDVRREPCLSVPISISNEPGPPSLPMFWPTWDGIWRKFGLGRQNPRVNDAEPEGHVSGVIWVIHRPGYLGDGSPRERDPSHFGSQNPERDSATRCTSGY</sequence>
<evidence type="ECO:0000256" key="1">
    <source>
        <dbReference type="SAM" id="MobiDB-lite"/>
    </source>
</evidence>
<protein>
    <submittedName>
        <fullName evidence="2">Uncharacterized protein</fullName>
    </submittedName>
</protein>
<dbReference type="EMBL" id="JBHFFA010000001">
    <property type="protein sequence ID" value="KAL2652650.1"/>
    <property type="molecule type" value="Genomic_DNA"/>
</dbReference>
<proteinExistence type="predicted"/>
<dbReference type="AlphaFoldDB" id="A0ABD1ZMG4"/>
<reference evidence="2 3" key="1">
    <citation type="submission" date="2024-09" db="EMBL/GenBank/DDBJ databases">
        <title>Chromosome-scale assembly of Riccia fluitans.</title>
        <authorList>
            <person name="Paukszto L."/>
            <person name="Sawicki J."/>
            <person name="Karawczyk K."/>
            <person name="Piernik-Szablinska J."/>
            <person name="Szczecinska M."/>
            <person name="Mazdziarz M."/>
        </authorList>
    </citation>
    <scope>NUCLEOTIDE SEQUENCE [LARGE SCALE GENOMIC DNA]</scope>
    <source>
        <strain evidence="2">Rf_01</strain>
        <tissue evidence="2">Aerial parts of the thallus</tissue>
    </source>
</reference>
<name>A0ABD1ZMG4_9MARC</name>
<dbReference type="Proteomes" id="UP001605036">
    <property type="component" value="Unassembled WGS sequence"/>
</dbReference>
<gene>
    <name evidence="2" type="ORF">R1flu_020778</name>
</gene>
<evidence type="ECO:0000313" key="3">
    <source>
        <dbReference type="Proteomes" id="UP001605036"/>
    </source>
</evidence>
<accession>A0ABD1ZMG4</accession>
<evidence type="ECO:0000313" key="2">
    <source>
        <dbReference type="EMBL" id="KAL2652650.1"/>
    </source>
</evidence>
<keyword evidence="3" id="KW-1185">Reference proteome</keyword>